<proteinExistence type="inferred from homology"/>
<dbReference type="SUPFAM" id="SSF52540">
    <property type="entry name" value="P-loop containing nucleoside triphosphate hydrolases"/>
    <property type="match status" value="1"/>
</dbReference>
<dbReference type="Gene3D" id="1.10.8.80">
    <property type="entry name" value="Magnesium chelatase subunit I, C-Terminal domain"/>
    <property type="match status" value="1"/>
</dbReference>
<dbReference type="PANTHER" id="PTHR42759">
    <property type="entry name" value="MOXR FAMILY PROTEIN"/>
    <property type="match status" value="1"/>
</dbReference>
<dbReference type="InterPro" id="IPR027417">
    <property type="entry name" value="P-loop_NTPase"/>
</dbReference>
<dbReference type="PANTHER" id="PTHR42759:SF1">
    <property type="entry name" value="MAGNESIUM-CHELATASE SUBUNIT CHLD"/>
    <property type="match status" value="1"/>
</dbReference>
<dbReference type="Pfam" id="PF07726">
    <property type="entry name" value="AAA_3"/>
    <property type="match status" value="1"/>
</dbReference>
<dbReference type="GO" id="GO:0016887">
    <property type="term" value="F:ATP hydrolysis activity"/>
    <property type="evidence" value="ECO:0007669"/>
    <property type="project" value="InterPro"/>
</dbReference>
<feature type="domain" description="AAA+ ATPase" evidence="4">
    <location>
        <begin position="43"/>
        <end position="184"/>
    </location>
</feature>
<keyword evidence="6" id="KW-1185">Reference proteome</keyword>
<evidence type="ECO:0000256" key="3">
    <source>
        <dbReference type="ARBA" id="ARBA00061607"/>
    </source>
</evidence>
<dbReference type="InterPro" id="IPR003593">
    <property type="entry name" value="AAA+_ATPase"/>
</dbReference>
<evidence type="ECO:0000313" key="5">
    <source>
        <dbReference type="EMBL" id="QDU83485.1"/>
    </source>
</evidence>
<dbReference type="Proteomes" id="UP000319342">
    <property type="component" value="Chromosome"/>
</dbReference>
<dbReference type="SMART" id="SM00382">
    <property type="entry name" value="AAA"/>
    <property type="match status" value="1"/>
</dbReference>
<evidence type="ECO:0000313" key="6">
    <source>
        <dbReference type="Proteomes" id="UP000319342"/>
    </source>
</evidence>
<dbReference type="PIRSF" id="PIRSF002849">
    <property type="entry name" value="AAA_ATPase_chaperone_MoxR_prd"/>
    <property type="match status" value="1"/>
</dbReference>
<reference evidence="5 6" key="1">
    <citation type="submission" date="2019-02" db="EMBL/GenBank/DDBJ databases">
        <title>Deep-cultivation of Planctomycetes and their phenomic and genomic characterization uncovers novel biology.</title>
        <authorList>
            <person name="Wiegand S."/>
            <person name="Jogler M."/>
            <person name="Boedeker C."/>
            <person name="Pinto D."/>
            <person name="Vollmers J."/>
            <person name="Rivas-Marin E."/>
            <person name="Kohn T."/>
            <person name="Peeters S.H."/>
            <person name="Heuer A."/>
            <person name="Rast P."/>
            <person name="Oberbeckmann S."/>
            <person name="Bunk B."/>
            <person name="Jeske O."/>
            <person name="Meyerdierks A."/>
            <person name="Storesund J.E."/>
            <person name="Kallscheuer N."/>
            <person name="Luecker S."/>
            <person name="Lage O.M."/>
            <person name="Pohl T."/>
            <person name="Merkel B.J."/>
            <person name="Hornburger P."/>
            <person name="Mueller R.-W."/>
            <person name="Bruemmer F."/>
            <person name="Labrenz M."/>
            <person name="Spormann A.M."/>
            <person name="Op den Camp H."/>
            <person name="Overmann J."/>
            <person name="Amann R."/>
            <person name="Jetten M.S.M."/>
            <person name="Mascher T."/>
            <person name="Medema M.H."/>
            <person name="Devos D.P."/>
            <person name="Kaster A.-K."/>
            <person name="Ovreas L."/>
            <person name="Rohde M."/>
            <person name="Galperin M.Y."/>
            <person name="Jogler C."/>
        </authorList>
    </citation>
    <scope>NUCLEOTIDE SEQUENCE [LARGE SCALE GENOMIC DNA]</scope>
    <source>
        <strain evidence="5 6">Pla163</strain>
    </source>
</reference>
<sequence length="325" mass="34628">MPDPVAAELARAAELCAAMRVQVGRAFVGQEAVVEQSLVALLAGGHVLLEGVPGLGKTLLVLAIAKTFGGSFARVQFTPDLMPSDVVGHAMYDLESGAFRVRRGPAFTNLLLADEINRAPAKTQSALLEVMQERQITIEGTSEALPPPFMTFATQNPIEQEGTYPLPEAQLDRFLFKLTIDYPDLATETSIVSHVTRGRAAVGFDLDAVEQVARAEDVVAAQRAASAVRVEDAVLEYAVQLTRATRASQALSIGAGPRGAISIVAAARAQALLAGRAFATPDDVRRVALSALRHRVALAPEMQIEGREADEVLVQIFTTVQAPRV</sequence>
<dbReference type="CDD" id="cd00009">
    <property type="entry name" value="AAA"/>
    <property type="match status" value="1"/>
</dbReference>
<dbReference type="Gene3D" id="3.40.50.300">
    <property type="entry name" value="P-loop containing nucleotide triphosphate hydrolases"/>
    <property type="match status" value="1"/>
</dbReference>
<dbReference type="RefSeq" id="WP_419186504.1">
    <property type="nucleotide sequence ID" value="NZ_CP036290.1"/>
</dbReference>
<dbReference type="GO" id="GO:0005524">
    <property type="term" value="F:ATP binding"/>
    <property type="evidence" value="ECO:0007669"/>
    <property type="project" value="UniProtKB-KW"/>
</dbReference>
<evidence type="ECO:0000256" key="2">
    <source>
        <dbReference type="ARBA" id="ARBA00022840"/>
    </source>
</evidence>
<dbReference type="InterPro" id="IPR050764">
    <property type="entry name" value="CbbQ/NirQ/NorQ/GpvN"/>
</dbReference>
<protein>
    <submittedName>
        <fullName evidence="5">ATPase family associated with various cellular activities (AAA)</fullName>
    </submittedName>
</protein>
<keyword evidence="2" id="KW-0067">ATP-binding</keyword>
<accession>A0A518CW84</accession>
<keyword evidence="1" id="KW-0547">Nucleotide-binding</keyword>
<comment type="similarity">
    <text evidence="3">Belongs to the MoxR family.</text>
</comment>
<dbReference type="InterPro" id="IPR041628">
    <property type="entry name" value="ChlI/MoxR_AAA_lid"/>
</dbReference>
<evidence type="ECO:0000259" key="4">
    <source>
        <dbReference type="SMART" id="SM00382"/>
    </source>
</evidence>
<dbReference type="InterPro" id="IPR011703">
    <property type="entry name" value="ATPase_AAA-3"/>
</dbReference>
<dbReference type="FunFam" id="3.40.50.300:FF:000640">
    <property type="entry name" value="MoxR family ATPase"/>
    <property type="match status" value="1"/>
</dbReference>
<organism evidence="5 6">
    <name type="scientific">Rohdeia mirabilis</name>
    <dbReference type="NCBI Taxonomy" id="2528008"/>
    <lineage>
        <taxon>Bacteria</taxon>
        <taxon>Pseudomonadati</taxon>
        <taxon>Planctomycetota</taxon>
        <taxon>Planctomycetia</taxon>
        <taxon>Planctomycetia incertae sedis</taxon>
        <taxon>Rohdeia</taxon>
    </lineage>
</organism>
<gene>
    <name evidence="5" type="ORF">Pla163_05840</name>
</gene>
<dbReference type="Pfam" id="PF17863">
    <property type="entry name" value="AAA_lid_2"/>
    <property type="match status" value="1"/>
</dbReference>
<name>A0A518CW84_9BACT</name>
<dbReference type="AlphaFoldDB" id="A0A518CW84"/>
<evidence type="ECO:0000256" key="1">
    <source>
        <dbReference type="ARBA" id="ARBA00022741"/>
    </source>
</evidence>
<dbReference type="EMBL" id="CP036290">
    <property type="protein sequence ID" value="QDU83485.1"/>
    <property type="molecule type" value="Genomic_DNA"/>
</dbReference>